<reference evidence="7 8" key="1">
    <citation type="submission" date="2020-08" db="EMBL/GenBank/DDBJ databases">
        <title>Acidobacteriota in marine sediments use diverse sulfur dissimilation pathways.</title>
        <authorList>
            <person name="Wasmund K."/>
        </authorList>
    </citation>
    <scope>NUCLEOTIDE SEQUENCE [LARGE SCALE GENOMIC DNA]</scope>
    <source>
        <strain evidence="7">MAG AM4</strain>
    </source>
</reference>
<evidence type="ECO:0000313" key="7">
    <source>
        <dbReference type="EMBL" id="MBD3866988.1"/>
    </source>
</evidence>
<dbReference type="InterPro" id="IPR013766">
    <property type="entry name" value="Thioredoxin_domain"/>
</dbReference>
<dbReference type="InterPro" id="IPR050553">
    <property type="entry name" value="Thioredoxin_ResA/DsbE_sf"/>
</dbReference>
<dbReference type="GO" id="GO:0016491">
    <property type="term" value="F:oxidoreductase activity"/>
    <property type="evidence" value="ECO:0007669"/>
    <property type="project" value="InterPro"/>
</dbReference>
<evidence type="ECO:0000259" key="6">
    <source>
        <dbReference type="PROSITE" id="PS51352"/>
    </source>
</evidence>
<keyword evidence="3" id="KW-1015">Disulfide bond</keyword>
<protein>
    <submittedName>
        <fullName evidence="7">TlpA family protein disulfide reductase</fullName>
    </submittedName>
</protein>
<proteinExistence type="predicted"/>
<dbReference type="InterPro" id="IPR013740">
    <property type="entry name" value="Redoxin"/>
</dbReference>
<accession>A0A8J7CKA9</accession>
<dbReference type="AlphaFoldDB" id="A0A8J7CKA9"/>
<evidence type="ECO:0000256" key="4">
    <source>
        <dbReference type="ARBA" id="ARBA00023284"/>
    </source>
</evidence>
<dbReference type="GO" id="GO:0030313">
    <property type="term" value="C:cell envelope"/>
    <property type="evidence" value="ECO:0007669"/>
    <property type="project" value="UniProtKB-SubCell"/>
</dbReference>
<evidence type="ECO:0000256" key="5">
    <source>
        <dbReference type="SAM" id="SignalP"/>
    </source>
</evidence>
<sequence>MKYLRRALWVTTLILLFLAPFTAAGLQEEGTRAPDFTLNTLEGKPVSLSEFRGKPVVLEFWATWCGPCRRQFPKMTRLHEQYEGQVHFIMVNTAEDAATVRAFAEQVEVPGIILMDPTDKVGERYGTRILPSLFFIDSEGVVKAAVPGALKDVELFMNYMMGQAGETSEK</sequence>
<dbReference type="Gene3D" id="3.40.30.10">
    <property type="entry name" value="Glutaredoxin"/>
    <property type="match status" value="1"/>
</dbReference>
<dbReference type="Pfam" id="PF08534">
    <property type="entry name" value="Redoxin"/>
    <property type="match status" value="1"/>
</dbReference>
<dbReference type="GO" id="GO:0017004">
    <property type="term" value="P:cytochrome complex assembly"/>
    <property type="evidence" value="ECO:0007669"/>
    <property type="project" value="UniProtKB-KW"/>
</dbReference>
<comment type="caution">
    <text evidence="7">The sequence shown here is derived from an EMBL/GenBank/DDBJ whole genome shotgun (WGS) entry which is preliminary data.</text>
</comment>
<dbReference type="PANTHER" id="PTHR42852:SF6">
    <property type="entry name" value="THIOL:DISULFIDE INTERCHANGE PROTEIN DSBE"/>
    <property type="match status" value="1"/>
</dbReference>
<organism evidence="7 8">
    <name type="scientific">Candidatus Polarisedimenticola svalbardensis</name>
    <dbReference type="NCBI Taxonomy" id="2886004"/>
    <lineage>
        <taxon>Bacteria</taxon>
        <taxon>Pseudomonadati</taxon>
        <taxon>Acidobacteriota</taxon>
        <taxon>Candidatus Polarisedimenticolia</taxon>
        <taxon>Candidatus Polarisedimenticolales</taxon>
        <taxon>Candidatus Polarisedimenticolaceae</taxon>
        <taxon>Candidatus Polarisedimenticola</taxon>
    </lineage>
</organism>
<comment type="subcellular location">
    <subcellularLocation>
        <location evidence="1">Cell envelope</location>
    </subcellularLocation>
</comment>
<feature type="chain" id="PRO_5035200959" evidence="5">
    <location>
        <begin position="24"/>
        <end position="170"/>
    </location>
</feature>
<evidence type="ECO:0000256" key="3">
    <source>
        <dbReference type="ARBA" id="ARBA00023157"/>
    </source>
</evidence>
<dbReference type="SUPFAM" id="SSF52833">
    <property type="entry name" value="Thioredoxin-like"/>
    <property type="match status" value="1"/>
</dbReference>
<evidence type="ECO:0000256" key="2">
    <source>
        <dbReference type="ARBA" id="ARBA00022748"/>
    </source>
</evidence>
<dbReference type="PANTHER" id="PTHR42852">
    <property type="entry name" value="THIOL:DISULFIDE INTERCHANGE PROTEIN DSBE"/>
    <property type="match status" value="1"/>
</dbReference>
<dbReference type="InterPro" id="IPR036249">
    <property type="entry name" value="Thioredoxin-like_sf"/>
</dbReference>
<feature type="domain" description="Thioredoxin" evidence="6">
    <location>
        <begin position="27"/>
        <end position="165"/>
    </location>
</feature>
<dbReference type="Proteomes" id="UP000648239">
    <property type="component" value="Unassembled WGS sequence"/>
</dbReference>
<keyword evidence="2" id="KW-0201">Cytochrome c-type biogenesis</keyword>
<dbReference type="InterPro" id="IPR017937">
    <property type="entry name" value="Thioredoxin_CS"/>
</dbReference>
<keyword evidence="4" id="KW-0676">Redox-active center</keyword>
<keyword evidence="5" id="KW-0732">Signal</keyword>
<feature type="signal peptide" evidence="5">
    <location>
        <begin position="1"/>
        <end position="23"/>
    </location>
</feature>
<dbReference type="PROSITE" id="PS51352">
    <property type="entry name" value="THIOREDOXIN_2"/>
    <property type="match status" value="1"/>
</dbReference>
<evidence type="ECO:0000256" key="1">
    <source>
        <dbReference type="ARBA" id="ARBA00004196"/>
    </source>
</evidence>
<evidence type="ECO:0000313" key="8">
    <source>
        <dbReference type="Proteomes" id="UP000648239"/>
    </source>
</evidence>
<name>A0A8J7CKA9_9BACT</name>
<dbReference type="EMBL" id="JACXWD010000004">
    <property type="protein sequence ID" value="MBD3866988.1"/>
    <property type="molecule type" value="Genomic_DNA"/>
</dbReference>
<dbReference type="PROSITE" id="PS00194">
    <property type="entry name" value="THIOREDOXIN_1"/>
    <property type="match status" value="1"/>
</dbReference>
<gene>
    <name evidence="7" type="ORF">IFK94_02595</name>
</gene>
<dbReference type="CDD" id="cd02966">
    <property type="entry name" value="TlpA_like_family"/>
    <property type="match status" value="1"/>
</dbReference>